<feature type="binding site" evidence="8">
    <location>
        <begin position="296"/>
        <end position="299"/>
    </location>
    <ligand>
        <name>GTP</name>
        <dbReference type="ChEBI" id="CHEBI:37565"/>
        <label>2</label>
    </ligand>
</feature>
<evidence type="ECO:0000256" key="1">
    <source>
        <dbReference type="ARBA" id="ARBA00008279"/>
    </source>
</evidence>
<dbReference type="InterPro" id="IPR015946">
    <property type="entry name" value="KH_dom-like_a/b"/>
</dbReference>
<dbReference type="PANTHER" id="PTHR43834">
    <property type="entry name" value="GTPASE DER"/>
    <property type="match status" value="1"/>
</dbReference>
<evidence type="ECO:0000313" key="12">
    <source>
        <dbReference type="EMBL" id="QCQ21415.1"/>
    </source>
</evidence>
<dbReference type="OrthoDB" id="9805918at2"/>
<dbReference type="NCBIfam" id="TIGR00231">
    <property type="entry name" value="small_GTP"/>
    <property type="match status" value="2"/>
</dbReference>
<dbReference type="Gene3D" id="3.40.50.300">
    <property type="entry name" value="P-loop containing nucleotide triphosphate hydrolases"/>
    <property type="match status" value="2"/>
</dbReference>
<sequence length="444" mass="49581">MTMVAVVGRPNVGKSTLFNRICRRRHALVDDLPGVTRDRITAQVSYEGKTFTLVDTGGFVSGDPERIAGETREQVLLALEEADAILFVSDAKTGVHPEDVTMADLLRRTEKPVFYVVNKVDGPEQEALAAEFYALGVDRVYAVSAAHGRGIHDLLEDLTAAMPEDEPPEEETEADAVIRVAVVGRPNVGKSTLVNQILGERRVIVSPTPGTTRDAVDTLFEKDGRRYLLIDTAGIRRKGRTYQKLEKLSIIKALGSIDRCHVAVVLLDALEGVTDQDLHIGGYVQERNRGCVIGLNKWDTLEKDPKAVRRLLDEVKGRFRFLPHAPILTFSALSGKRVAKLLPAVREVYEQYALRVGTGVVNRVLAEALERHEPPLVSGRRLKFYYATQASTRPPTFVLFCNDPERVHFSYARFLTNHFRESFGMDKTPVRLLFRPRTGREANR</sequence>
<dbReference type="InterPro" id="IPR016484">
    <property type="entry name" value="GTPase_Der"/>
</dbReference>
<dbReference type="Gene3D" id="3.30.300.20">
    <property type="match status" value="1"/>
</dbReference>
<evidence type="ECO:0000256" key="10">
    <source>
        <dbReference type="RuleBase" id="RU004481"/>
    </source>
</evidence>
<feature type="domain" description="EngA-type G" evidence="11">
    <location>
        <begin position="2"/>
        <end position="166"/>
    </location>
</feature>
<dbReference type="FunFam" id="3.40.50.300:FF:000040">
    <property type="entry name" value="GTPase Der"/>
    <property type="match status" value="1"/>
</dbReference>
<keyword evidence="4 10" id="KW-0677">Repeat</keyword>
<name>A0A4P8L360_9BACT</name>
<feature type="domain" description="EngA-type G" evidence="11">
    <location>
        <begin position="178"/>
        <end position="353"/>
    </location>
</feature>
<evidence type="ECO:0000256" key="2">
    <source>
        <dbReference type="ARBA" id="ARBA00020953"/>
    </source>
</evidence>
<comment type="similarity">
    <text evidence="1 8 9 10">Belongs to the TRAFAC class TrmE-Era-EngA-EngB-Septin-like GTPase superfamily. EngA (Der) GTPase family.</text>
</comment>
<dbReference type="FunFam" id="3.40.50.300:FF:000057">
    <property type="entry name" value="GTPase Der"/>
    <property type="match status" value="1"/>
</dbReference>
<dbReference type="HAMAP" id="MF_00195">
    <property type="entry name" value="GTPase_Der"/>
    <property type="match status" value="1"/>
</dbReference>
<evidence type="ECO:0000313" key="13">
    <source>
        <dbReference type="Proteomes" id="UP000298602"/>
    </source>
</evidence>
<dbReference type="InterPro" id="IPR031166">
    <property type="entry name" value="G_ENGA"/>
</dbReference>
<evidence type="ECO:0000259" key="11">
    <source>
        <dbReference type="PROSITE" id="PS51712"/>
    </source>
</evidence>
<dbReference type="SUPFAM" id="SSF52540">
    <property type="entry name" value="P-loop containing nucleoside triphosphate hydrolases"/>
    <property type="match status" value="2"/>
</dbReference>
<comment type="subunit">
    <text evidence="8">Associates with the 50S ribosomal subunit.</text>
</comment>
<dbReference type="GO" id="GO:0043022">
    <property type="term" value="F:ribosome binding"/>
    <property type="evidence" value="ECO:0007669"/>
    <property type="project" value="TreeGrafter"/>
</dbReference>
<comment type="function">
    <text evidence="8 10">GTPase that plays an essential role in the late steps of ribosome biogenesis.</text>
</comment>
<keyword evidence="6 8" id="KW-0342">GTP-binding</keyword>
<feature type="binding site" evidence="8">
    <location>
        <begin position="118"/>
        <end position="121"/>
    </location>
    <ligand>
        <name>GTP</name>
        <dbReference type="ChEBI" id="CHEBI:37565"/>
        <label>1</label>
    </ligand>
</feature>
<dbReference type="KEGG" id="dax:FDQ92_04010"/>
<dbReference type="NCBIfam" id="TIGR03594">
    <property type="entry name" value="GTPase_EngA"/>
    <property type="match status" value="1"/>
</dbReference>
<gene>
    <name evidence="8 12" type="primary">der</name>
    <name evidence="12" type="ORF">FDQ92_04010</name>
</gene>
<feature type="binding site" evidence="8">
    <location>
        <begin position="55"/>
        <end position="59"/>
    </location>
    <ligand>
        <name>GTP</name>
        <dbReference type="ChEBI" id="CHEBI:37565"/>
        <label>1</label>
    </ligand>
</feature>
<reference evidence="12 13" key="1">
    <citation type="submission" date="2019-05" db="EMBL/GenBank/DDBJ databases">
        <title>The Complete Genome Sequence of the n-alkane-degrading Desulfoglaeba alkanexedens ALDC reveals multiple alkylsuccinate synthase gene clusters.</title>
        <authorList>
            <person name="Callaghan A.V."/>
            <person name="Davidova I.A."/>
            <person name="Duncan K.E."/>
            <person name="Morris B."/>
            <person name="McInerney M.J."/>
        </authorList>
    </citation>
    <scope>NUCLEOTIDE SEQUENCE [LARGE SCALE GENOMIC DNA]</scope>
    <source>
        <strain evidence="12 13">ALDC</strain>
    </source>
</reference>
<dbReference type="FunFam" id="3.30.300.20:FF:000004">
    <property type="entry name" value="GTPase Der"/>
    <property type="match status" value="1"/>
</dbReference>
<feature type="binding site" evidence="8">
    <location>
        <begin position="231"/>
        <end position="235"/>
    </location>
    <ligand>
        <name>GTP</name>
        <dbReference type="ChEBI" id="CHEBI:37565"/>
        <label>2</label>
    </ligand>
</feature>
<dbReference type="EMBL" id="CP040098">
    <property type="protein sequence ID" value="QCQ21415.1"/>
    <property type="molecule type" value="Genomic_DNA"/>
</dbReference>
<dbReference type="Pfam" id="PF14714">
    <property type="entry name" value="KH_dom-like"/>
    <property type="match status" value="1"/>
</dbReference>
<keyword evidence="5 8" id="KW-0547">Nucleotide-binding</keyword>
<dbReference type="PANTHER" id="PTHR43834:SF6">
    <property type="entry name" value="GTPASE DER"/>
    <property type="match status" value="1"/>
</dbReference>
<protein>
    <recommendedName>
        <fullName evidence="2 8">GTPase Der</fullName>
    </recommendedName>
    <alternativeName>
        <fullName evidence="7 8">GTP-binding protein EngA</fullName>
    </alternativeName>
</protein>
<dbReference type="PIRSF" id="PIRSF006485">
    <property type="entry name" value="GTP-binding_EngA"/>
    <property type="match status" value="1"/>
</dbReference>
<evidence type="ECO:0000256" key="7">
    <source>
        <dbReference type="ARBA" id="ARBA00032345"/>
    </source>
</evidence>
<dbReference type="GO" id="GO:0042254">
    <property type="term" value="P:ribosome biogenesis"/>
    <property type="evidence" value="ECO:0007669"/>
    <property type="project" value="UniProtKB-KW"/>
</dbReference>
<dbReference type="InterPro" id="IPR006073">
    <property type="entry name" value="GTP-bd"/>
</dbReference>
<dbReference type="PROSITE" id="PS51712">
    <property type="entry name" value="G_ENGA"/>
    <property type="match status" value="2"/>
</dbReference>
<dbReference type="Proteomes" id="UP000298602">
    <property type="component" value="Chromosome"/>
</dbReference>
<evidence type="ECO:0000256" key="8">
    <source>
        <dbReference type="HAMAP-Rule" id="MF_00195"/>
    </source>
</evidence>
<dbReference type="InterPro" id="IPR027417">
    <property type="entry name" value="P-loop_NTPase"/>
</dbReference>
<feature type="binding site" evidence="8">
    <location>
        <begin position="184"/>
        <end position="191"/>
    </location>
    <ligand>
        <name>GTP</name>
        <dbReference type="ChEBI" id="CHEBI:37565"/>
        <label>2</label>
    </ligand>
</feature>
<accession>A0A4P8L360</accession>
<dbReference type="InterPro" id="IPR032859">
    <property type="entry name" value="KH_dom-like"/>
</dbReference>
<organism evidence="12 13">
    <name type="scientific">Desulfoglaeba alkanexedens ALDC</name>
    <dbReference type="NCBI Taxonomy" id="980445"/>
    <lineage>
        <taxon>Bacteria</taxon>
        <taxon>Pseudomonadati</taxon>
        <taxon>Thermodesulfobacteriota</taxon>
        <taxon>Syntrophobacteria</taxon>
        <taxon>Syntrophobacterales</taxon>
        <taxon>Syntrophobacteraceae</taxon>
        <taxon>Desulfoglaeba</taxon>
    </lineage>
</organism>
<proteinExistence type="inferred from homology"/>
<keyword evidence="3 8" id="KW-0690">Ribosome biogenesis</keyword>
<reference evidence="12 13" key="2">
    <citation type="submission" date="2019-05" db="EMBL/GenBank/DDBJ databases">
        <authorList>
            <person name="Suflita J.M."/>
            <person name="Marks C.R."/>
        </authorList>
    </citation>
    <scope>NUCLEOTIDE SEQUENCE [LARGE SCALE GENOMIC DNA]</scope>
    <source>
        <strain evidence="12 13">ALDC</strain>
    </source>
</reference>
<evidence type="ECO:0000256" key="9">
    <source>
        <dbReference type="PROSITE-ProRule" id="PRU01049"/>
    </source>
</evidence>
<dbReference type="AlphaFoldDB" id="A0A4P8L360"/>
<keyword evidence="13" id="KW-1185">Reference proteome</keyword>
<feature type="binding site" evidence="8">
    <location>
        <begin position="8"/>
        <end position="15"/>
    </location>
    <ligand>
        <name>GTP</name>
        <dbReference type="ChEBI" id="CHEBI:37565"/>
        <label>1</label>
    </ligand>
</feature>
<dbReference type="PRINTS" id="PR00326">
    <property type="entry name" value="GTP1OBG"/>
</dbReference>
<evidence type="ECO:0000256" key="4">
    <source>
        <dbReference type="ARBA" id="ARBA00022737"/>
    </source>
</evidence>
<dbReference type="CDD" id="cd01895">
    <property type="entry name" value="EngA2"/>
    <property type="match status" value="1"/>
</dbReference>
<evidence type="ECO:0000256" key="3">
    <source>
        <dbReference type="ARBA" id="ARBA00022517"/>
    </source>
</evidence>
<dbReference type="Pfam" id="PF01926">
    <property type="entry name" value="MMR_HSR1"/>
    <property type="match status" value="2"/>
</dbReference>
<dbReference type="InterPro" id="IPR005225">
    <property type="entry name" value="Small_GTP-bd"/>
</dbReference>
<dbReference type="GO" id="GO:0005525">
    <property type="term" value="F:GTP binding"/>
    <property type="evidence" value="ECO:0007669"/>
    <property type="project" value="UniProtKB-UniRule"/>
</dbReference>
<evidence type="ECO:0000256" key="6">
    <source>
        <dbReference type="ARBA" id="ARBA00023134"/>
    </source>
</evidence>
<evidence type="ECO:0000256" key="5">
    <source>
        <dbReference type="ARBA" id="ARBA00022741"/>
    </source>
</evidence>
<dbReference type="CDD" id="cd01894">
    <property type="entry name" value="EngA1"/>
    <property type="match status" value="1"/>
</dbReference>